<dbReference type="Gene3D" id="2.40.30.30">
    <property type="entry name" value="Riboflavin kinase-like"/>
    <property type="match status" value="1"/>
</dbReference>
<dbReference type="PANTHER" id="PTHR22749:SF6">
    <property type="entry name" value="RIBOFLAVIN KINASE"/>
    <property type="match status" value="1"/>
</dbReference>
<gene>
    <name evidence="16" type="primary">ribF</name>
    <name evidence="16" type="ORF">AAA083_06065</name>
</gene>
<keyword evidence="4 14" id="KW-0288">FMN</keyword>
<evidence type="ECO:0000256" key="8">
    <source>
        <dbReference type="ARBA" id="ARBA00022777"/>
    </source>
</evidence>
<dbReference type="InterPro" id="IPR014729">
    <property type="entry name" value="Rossmann-like_a/b/a_fold"/>
</dbReference>
<dbReference type="InterPro" id="IPR015865">
    <property type="entry name" value="Riboflavin_kinase_bac/euk"/>
</dbReference>
<dbReference type="Pfam" id="PF01687">
    <property type="entry name" value="Flavokinase"/>
    <property type="match status" value="1"/>
</dbReference>
<reference evidence="16 17" key="1">
    <citation type="submission" date="2024-04" db="EMBL/GenBank/DDBJ databases">
        <title>Human intestinal bacterial collection.</title>
        <authorList>
            <person name="Pauvert C."/>
            <person name="Hitch T.C.A."/>
            <person name="Clavel T."/>
        </authorList>
    </citation>
    <scope>NUCLEOTIDE SEQUENCE [LARGE SCALE GENOMIC DNA]</scope>
    <source>
        <strain evidence="16 17">CLA-KB-H42</strain>
    </source>
</reference>
<dbReference type="SMART" id="SM00904">
    <property type="entry name" value="Flavokinase"/>
    <property type="match status" value="1"/>
</dbReference>
<dbReference type="GO" id="GO:0008531">
    <property type="term" value="F:riboflavin kinase activity"/>
    <property type="evidence" value="ECO:0007669"/>
    <property type="project" value="UniProtKB-EC"/>
</dbReference>
<comment type="pathway">
    <text evidence="1 14">Cofactor biosynthesis; FAD biosynthesis; FAD from FMN: step 1/1.</text>
</comment>
<evidence type="ECO:0000256" key="4">
    <source>
        <dbReference type="ARBA" id="ARBA00022643"/>
    </source>
</evidence>
<dbReference type="PIRSF" id="PIRSF004491">
    <property type="entry name" value="FAD_Synth"/>
    <property type="match status" value="1"/>
</dbReference>
<dbReference type="EMBL" id="JBBNOP010000004">
    <property type="protein sequence ID" value="MEQ3362535.1"/>
    <property type="molecule type" value="Genomic_DNA"/>
</dbReference>
<evidence type="ECO:0000256" key="2">
    <source>
        <dbReference type="ARBA" id="ARBA00005201"/>
    </source>
</evidence>
<proteinExistence type="inferred from homology"/>
<organism evidence="16 17">
    <name type="scientific">Raoultibacter massiliensis</name>
    <dbReference type="NCBI Taxonomy" id="1852371"/>
    <lineage>
        <taxon>Bacteria</taxon>
        <taxon>Bacillati</taxon>
        <taxon>Actinomycetota</taxon>
        <taxon>Coriobacteriia</taxon>
        <taxon>Eggerthellales</taxon>
        <taxon>Eggerthellaceae</taxon>
        <taxon>Raoultibacter</taxon>
    </lineage>
</organism>
<keyword evidence="8 14" id="KW-0418">Kinase</keyword>
<comment type="pathway">
    <text evidence="2 14">Cofactor biosynthesis; FMN biosynthesis; FMN from riboflavin (ATP route): step 1/1.</text>
</comment>
<evidence type="ECO:0000259" key="15">
    <source>
        <dbReference type="SMART" id="SM00904"/>
    </source>
</evidence>
<evidence type="ECO:0000256" key="14">
    <source>
        <dbReference type="PIRNR" id="PIRNR004491"/>
    </source>
</evidence>
<keyword evidence="5 14" id="KW-0808">Transferase</keyword>
<evidence type="ECO:0000256" key="3">
    <source>
        <dbReference type="ARBA" id="ARBA00022630"/>
    </source>
</evidence>
<keyword evidence="7 14" id="KW-0547">Nucleotide-binding</keyword>
<dbReference type="SUPFAM" id="SSF82114">
    <property type="entry name" value="Riboflavin kinase-like"/>
    <property type="match status" value="1"/>
</dbReference>
<dbReference type="InterPro" id="IPR023465">
    <property type="entry name" value="Riboflavin_kinase_dom_sf"/>
</dbReference>
<dbReference type="Proteomes" id="UP001487305">
    <property type="component" value="Unassembled WGS sequence"/>
</dbReference>
<keyword evidence="6 14" id="KW-0548">Nucleotidyltransferase</keyword>
<evidence type="ECO:0000256" key="5">
    <source>
        <dbReference type="ARBA" id="ARBA00022679"/>
    </source>
</evidence>
<comment type="catalytic activity">
    <reaction evidence="13 14">
        <text>FMN + ATP + H(+) = FAD + diphosphate</text>
        <dbReference type="Rhea" id="RHEA:17237"/>
        <dbReference type="ChEBI" id="CHEBI:15378"/>
        <dbReference type="ChEBI" id="CHEBI:30616"/>
        <dbReference type="ChEBI" id="CHEBI:33019"/>
        <dbReference type="ChEBI" id="CHEBI:57692"/>
        <dbReference type="ChEBI" id="CHEBI:58210"/>
        <dbReference type="EC" id="2.7.7.2"/>
    </reaction>
</comment>
<evidence type="ECO:0000256" key="7">
    <source>
        <dbReference type="ARBA" id="ARBA00022741"/>
    </source>
</evidence>
<dbReference type="EC" id="2.7.1.26" evidence="14"/>
<evidence type="ECO:0000256" key="11">
    <source>
        <dbReference type="ARBA" id="ARBA00023268"/>
    </source>
</evidence>
<dbReference type="Pfam" id="PF06574">
    <property type="entry name" value="FAD_syn"/>
    <property type="match status" value="1"/>
</dbReference>
<feature type="domain" description="Riboflavin kinase" evidence="15">
    <location>
        <begin position="183"/>
        <end position="304"/>
    </location>
</feature>
<keyword evidence="10 14" id="KW-0067">ATP-binding</keyword>
<dbReference type="InterPro" id="IPR015864">
    <property type="entry name" value="FAD_synthase"/>
</dbReference>
<comment type="similarity">
    <text evidence="14">Belongs to the ribF family.</text>
</comment>
<keyword evidence="17" id="KW-1185">Reference proteome</keyword>
<evidence type="ECO:0000313" key="16">
    <source>
        <dbReference type="EMBL" id="MEQ3362535.1"/>
    </source>
</evidence>
<evidence type="ECO:0000256" key="12">
    <source>
        <dbReference type="ARBA" id="ARBA00047880"/>
    </source>
</evidence>
<dbReference type="InterPro" id="IPR023468">
    <property type="entry name" value="Riboflavin_kinase"/>
</dbReference>
<dbReference type="GO" id="GO:0003919">
    <property type="term" value="F:FMN adenylyltransferase activity"/>
    <property type="evidence" value="ECO:0007669"/>
    <property type="project" value="UniProtKB-EC"/>
</dbReference>
<dbReference type="InterPro" id="IPR002606">
    <property type="entry name" value="Riboflavin_kinase_bac"/>
</dbReference>
<evidence type="ECO:0000256" key="6">
    <source>
        <dbReference type="ARBA" id="ARBA00022695"/>
    </source>
</evidence>
<accession>A0ABV1JBS2</accession>
<dbReference type="CDD" id="cd02064">
    <property type="entry name" value="FAD_synthetase_N"/>
    <property type="match status" value="1"/>
</dbReference>
<dbReference type="SUPFAM" id="SSF52374">
    <property type="entry name" value="Nucleotidylyl transferase"/>
    <property type="match status" value="1"/>
</dbReference>
<name>A0ABV1JBS2_9ACTN</name>
<dbReference type="PANTHER" id="PTHR22749">
    <property type="entry name" value="RIBOFLAVIN KINASE/FMN ADENYLYLTRANSFERASE"/>
    <property type="match status" value="1"/>
</dbReference>
<evidence type="ECO:0000256" key="9">
    <source>
        <dbReference type="ARBA" id="ARBA00022827"/>
    </source>
</evidence>
<evidence type="ECO:0000313" key="17">
    <source>
        <dbReference type="Proteomes" id="UP001487305"/>
    </source>
</evidence>
<keyword evidence="9 14" id="KW-0274">FAD</keyword>
<sequence>MAEIFKCDEMFDHSFFTWSSCAFGVFDGVHRGHQYLLSCAQETARKNGGASVALTFDIDPDEVFHPERLKKLMTNEERIKTLSESGVDAVVVLPFTQRFSASSPEEFLLNTFNGHAPSYLHVGYDFRFGARAKGTVKELANWARDAGTEVCAHDLKSADGAPITATRIRLLLGDNDIIEANKLLGRPYYLVGTVQQGRGEGQEFGFRTANLKVPSQLQVLGAGVYGAYAHVDGMRYKAAVSVGVSPVFADKTDATCEAHLLDFEGDLYGKAIKVEFLHFLRPMIKFETIDELIATVNGNIAWVRGNI</sequence>
<dbReference type="RefSeq" id="WP_349227273.1">
    <property type="nucleotide sequence ID" value="NZ_JBBNOP010000004.1"/>
</dbReference>
<keyword evidence="11" id="KW-0511">Multifunctional enzyme</keyword>
<evidence type="ECO:0000256" key="1">
    <source>
        <dbReference type="ARBA" id="ARBA00004726"/>
    </source>
</evidence>
<evidence type="ECO:0000256" key="13">
    <source>
        <dbReference type="ARBA" id="ARBA00049494"/>
    </source>
</evidence>
<comment type="catalytic activity">
    <reaction evidence="12 14">
        <text>riboflavin + ATP = FMN + ADP + H(+)</text>
        <dbReference type="Rhea" id="RHEA:14357"/>
        <dbReference type="ChEBI" id="CHEBI:15378"/>
        <dbReference type="ChEBI" id="CHEBI:30616"/>
        <dbReference type="ChEBI" id="CHEBI:57986"/>
        <dbReference type="ChEBI" id="CHEBI:58210"/>
        <dbReference type="ChEBI" id="CHEBI:456216"/>
        <dbReference type="EC" id="2.7.1.26"/>
    </reaction>
</comment>
<dbReference type="EC" id="2.7.7.2" evidence="14"/>
<dbReference type="Gene3D" id="3.40.50.620">
    <property type="entry name" value="HUPs"/>
    <property type="match status" value="1"/>
</dbReference>
<comment type="caution">
    <text evidence="16">The sequence shown here is derived from an EMBL/GenBank/DDBJ whole genome shotgun (WGS) entry which is preliminary data.</text>
</comment>
<dbReference type="NCBIfam" id="TIGR00083">
    <property type="entry name" value="ribF"/>
    <property type="match status" value="1"/>
</dbReference>
<protein>
    <recommendedName>
        <fullName evidence="14">Riboflavin biosynthesis protein</fullName>
    </recommendedName>
    <domain>
        <recommendedName>
            <fullName evidence="14">Riboflavin kinase</fullName>
            <ecNumber evidence="14">2.7.1.26</ecNumber>
        </recommendedName>
        <alternativeName>
            <fullName evidence="14">Flavokinase</fullName>
        </alternativeName>
    </domain>
    <domain>
        <recommendedName>
            <fullName evidence="14">FMN adenylyltransferase</fullName>
            <ecNumber evidence="14">2.7.7.2</ecNumber>
        </recommendedName>
        <alternativeName>
            <fullName evidence="14">FAD pyrophosphorylase</fullName>
        </alternativeName>
        <alternativeName>
            <fullName evidence="14">FAD synthase</fullName>
        </alternativeName>
    </domain>
</protein>
<evidence type="ECO:0000256" key="10">
    <source>
        <dbReference type="ARBA" id="ARBA00022840"/>
    </source>
</evidence>
<keyword evidence="3 14" id="KW-0285">Flavoprotein</keyword>